<name>A0A1F5EWR5_9BACT</name>
<dbReference type="SUPFAM" id="SSF52540">
    <property type="entry name" value="P-loop containing nucleoside triphosphate hydrolases"/>
    <property type="match status" value="1"/>
</dbReference>
<feature type="domain" description="Sulfotransferase" evidence="1">
    <location>
        <begin position="151"/>
        <end position="271"/>
    </location>
</feature>
<evidence type="ECO:0000313" key="3">
    <source>
        <dbReference type="Proteomes" id="UP000177390"/>
    </source>
</evidence>
<protein>
    <recommendedName>
        <fullName evidence="1">Sulfotransferase domain-containing protein</fullName>
    </recommendedName>
</protein>
<reference evidence="2 3" key="1">
    <citation type="journal article" date="2016" name="Nat. Commun.">
        <title>Thousands of microbial genomes shed light on interconnected biogeochemical processes in an aquifer system.</title>
        <authorList>
            <person name="Anantharaman K."/>
            <person name="Brown C.T."/>
            <person name="Hug L.A."/>
            <person name="Sharon I."/>
            <person name="Castelle C.J."/>
            <person name="Probst A.J."/>
            <person name="Thomas B.C."/>
            <person name="Singh A."/>
            <person name="Wilkins M.J."/>
            <person name="Karaoz U."/>
            <person name="Brodie E.L."/>
            <person name="Williams K.H."/>
            <person name="Hubbard S.S."/>
            <person name="Banfield J.F."/>
        </authorList>
    </citation>
    <scope>NUCLEOTIDE SEQUENCE [LARGE SCALE GENOMIC DNA]</scope>
</reference>
<dbReference type="InterPro" id="IPR027417">
    <property type="entry name" value="P-loop_NTPase"/>
</dbReference>
<sequence length="329" mass="38423">KSVLLSDGGVFPRKPLVTKLLLIEGISRSGKFLLSDLLAGFDGVEPVQTHVGVDHIPILTTFGLIEKAAAKEFLRCEIDVYCYEALIGRFLNHRKTDKSSIFKHPRYKEFLARADVLDPQVLVQKFIESGTYSLFIVHELMQHINLYFETFPQMKMLYLTRSPIDLVASWYQRGYGGDRIAKDPTFFMIPFSGKNGPVPWYALEFKDEFYRMTPMDRIIRSVEWFFVRNERAYQALPTKYRRRIIFVSFEELMIRPLEAVAKLEKFLSKKALPVIRQILRREKLPNPGRLFEKQQKLKIIKKLASPKYYRGLLQLEGNYQKSLGKELRT</sequence>
<accession>A0A1F5EWR5</accession>
<gene>
    <name evidence="2" type="ORF">A3D09_01510</name>
</gene>
<dbReference type="Gene3D" id="3.40.50.300">
    <property type="entry name" value="P-loop containing nucleotide triphosphate hydrolases"/>
    <property type="match status" value="1"/>
</dbReference>
<feature type="non-terminal residue" evidence="2">
    <location>
        <position position="1"/>
    </location>
</feature>
<evidence type="ECO:0000313" key="2">
    <source>
        <dbReference type="EMBL" id="OGD71822.1"/>
    </source>
</evidence>
<dbReference type="AlphaFoldDB" id="A0A1F5EWR5"/>
<proteinExistence type="predicted"/>
<dbReference type="Proteomes" id="UP000177390">
    <property type="component" value="Unassembled WGS sequence"/>
</dbReference>
<organism evidence="2 3">
    <name type="scientific">Candidatus Collierbacteria bacterium RIFCSPHIGHO2_02_FULL_49_10</name>
    <dbReference type="NCBI Taxonomy" id="1817723"/>
    <lineage>
        <taxon>Bacteria</taxon>
        <taxon>Candidatus Collieribacteriota</taxon>
    </lineage>
</organism>
<dbReference type="GO" id="GO:0008146">
    <property type="term" value="F:sulfotransferase activity"/>
    <property type="evidence" value="ECO:0007669"/>
    <property type="project" value="InterPro"/>
</dbReference>
<comment type="caution">
    <text evidence="2">The sequence shown here is derived from an EMBL/GenBank/DDBJ whole genome shotgun (WGS) entry which is preliminary data.</text>
</comment>
<evidence type="ECO:0000259" key="1">
    <source>
        <dbReference type="Pfam" id="PF00685"/>
    </source>
</evidence>
<dbReference type="EMBL" id="MFAH01000015">
    <property type="protein sequence ID" value="OGD71822.1"/>
    <property type="molecule type" value="Genomic_DNA"/>
</dbReference>
<dbReference type="InterPro" id="IPR000863">
    <property type="entry name" value="Sulfotransferase_dom"/>
</dbReference>
<dbReference type="Pfam" id="PF00685">
    <property type="entry name" value="Sulfotransfer_1"/>
    <property type="match status" value="1"/>
</dbReference>